<name>A0A9D3AXH8_9FIRM</name>
<evidence type="ECO:0000313" key="2">
    <source>
        <dbReference type="EMBL" id="KAF1085062.1"/>
    </source>
</evidence>
<protein>
    <submittedName>
        <fullName evidence="2">VWA domain containing CoxE-like protein</fullName>
    </submittedName>
</protein>
<dbReference type="OrthoDB" id="9764216at2"/>
<keyword evidence="3" id="KW-1185">Reference proteome</keyword>
<dbReference type="RefSeq" id="WP_161821580.1">
    <property type="nucleotide sequence ID" value="NZ_LSRS01000003.1"/>
</dbReference>
<accession>A0A9D3AXH8</accession>
<dbReference type="PANTHER" id="PTHR39338">
    <property type="entry name" value="BLL5662 PROTEIN-RELATED"/>
    <property type="match status" value="1"/>
</dbReference>
<gene>
    <name evidence="2" type="ORF">SPSYN_01198</name>
</gene>
<proteinExistence type="predicted"/>
<organism evidence="2 3">
    <name type="scientific">Sporotomaculum syntrophicum</name>
    <dbReference type="NCBI Taxonomy" id="182264"/>
    <lineage>
        <taxon>Bacteria</taxon>
        <taxon>Bacillati</taxon>
        <taxon>Bacillota</taxon>
        <taxon>Clostridia</taxon>
        <taxon>Eubacteriales</taxon>
        <taxon>Desulfallaceae</taxon>
        <taxon>Sporotomaculum</taxon>
    </lineage>
</organism>
<dbReference type="Pfam" id="PF05762">
    <property type="entry name" value="VWA_CoxE"/>
    <property type="match status" value="1"/>
</dbReference>
<evidence type="ECO:0000256" key="1">
    <source>
        <dbReference type="SAM" id="MobiDB-lite"/>
    </source>
</evidence>
<comment type="caution">
    <text evidence="2">The sequence shown here is derived from an EMBL/GenBank/DDBJ whole genome shotgun (WGS) entry which is preliminary data.</text>
</comment>
<dbReference type="Proteomes" id="UP000798488">
    <property type="component" value="Unassembled WGS sequence"/>
</dbReference>
<evidence type="ECO:0000313" key="3">
    <source>
        <dbReference type="Proteomes" id="UP000798488"/>
    </source>
</evidence>
<dbReference type="InterPro" id="IPR008912">
    <property type="entry name" value="Uncharacterised_CoxE"/>
</dbReference>
<reference evidence="2" key="1">
    <citation type="submission" date="2016-02" db="EMBL/GenBank/DDBJ databases">
        <title>Draft Genome Sequence of Sporotomaculum syntrophicum Strain FB, a Syntrophic Benzoate Degrader.</title>
        <authorList>
            <person name="Nobu M.K."/>
            <person name="Narihiro T."/>
            <person name="Qiu Y.-L."/>
            <person name="Ohashi A."/>
            <person name="Liu W.-T."/>
            <person name="Yuji S."/>
        </authorList>
    </citation>
    <scope>NUCLEOTIDE SEQUENCE</scope>
    <source>
        <strain evidence="2">FB</strain>
    </source>
</reference>
<feature type="region of interest" description="Disordered" evidence="1">
    <location>
        <begin position="114"/>
        <end position="141"/>
    </location>
</feature>
<dbReference type="AlphaFoldDB" id="A0A9D3AXH8"/>
<sequence length="391" mass="44792">MFVKFFYELRNVGVPVSLNEWLTLMEALNQGIGIANLDEFYLVARSILVKSETQFDNYDLAFQNYFSGIETPPDLVNEALAWLYNGLPPEVTAQELRALPVESNPAETRKIVNTNFRQDGNKATKGGGSRRGGSNPKGVRLDGAPGNFTAMQVAARRNYRGFRGDMILGVRKFEAALRVLRQLTNQHEGLKNELDINLTIDKTCRNAGRLELVWDRPRKNNLKILLLMDSGGSMDMHINLCSRLFTAFKRSSHLKELKIYYFHNCIYDYIYEKPNCSEEQALTTYDFLRKYDDSYRLIIIGDASMAESELMAVNGAIDYDQLNSDPGVVWLERFAKHFSHNVWLNPIPAGGWDERMNYRARSINMIRQLFPMYELSVNGLEQAVKRLKVSR</sequence>
<dbReference type="PANTHER" id="PTHR39338:SF7">
    <property type="entry name" value="BLL6692 PROTEIN"/>
    <property type="match status" value="1"/>
</dbReference>
<dbReference type="EMBL" id="LSRS01000003">
    <property type="protein sequence ID" value="KAF1085062.1"/>
    <property type="molecule type" value="Genomic_DNA"/>
</dbReference>